<dbReference type="Proteomes" id="UP001558713">
    <property type="component" value="Unassembled WGS sequence"/>
</dbReference>
<keyword evidence="2" id="KW-1185">Reference proteome</keyword>
<dbReference type="PANTHER" id="PTHR33067">
    <property type="entry name" value="RNA-DIRECTED DNA POLYMERASE-RELATED"/>
    <property type="match status" value="1"/>
</dbReference>
<reference evidence="1 2" key="1">
    <citation type="submission" date="2024-04" db="EMBL/GenBank/DDBJ databases">
        <title>Genome assembly C_amara_ONT_v2.</title>
        <authorList>
            <person name="Yant L."/>
            <person name="Moore C."/>
            <person name="Slenker M."/>
        </authorList>
    </citation>
    <scope>NUCLEOTIDE SEQUENCE [LARGE SCALE GENOMIC DNA]</scope>
    <source>
        <tissue evidence="1">Leaf</tissue>
    </source>
</reference>
<proteinExistence type="predicted"/>
<dbReference type="AlphaFoldDB" id="A0ABD0Z0C4"/>
<dbReference type="PANTHER" id="PTHR33067:SF31">
    <property type="entry name" value="RNA-DIRECTED DNA POLYMERASE"/>
    <property type="match status" value="1"/>
</dbReference>
<comment type="caution">
    <text evidence="1">The sequence shown here is derived from an EMBL/GenBank/DDBJ whole genome shotgun (WGS) entry which is preliminary data.</text>
</comment>
<evidence type="ECO:0000313" key="2">
    <source>
        <dbReference type="Proteomes" id="UP001558713"/>
    </source>
</evidence>
<organism evidence="1 2">
    <name type="scientific">Cardamine amara subsp. amara</name>
    <dbReference type="NCBI Taxonomy" id="228776"/>
    <lineage>
        <taxon>Eukaryota</taxon>
        <taxon>Viridiplantae</taxon>
        <taxon>Streptophyta</taxon>
        <taxon>Embryophyta</taxon>
        <taxon>Tracheophyta</taxon>
        <taxon>Spermatophyta</taxon>
        <taxon>Magnoliopsida</taxon>
        <taxon>eudicotyledons</taxon>
        <taxon>Gunneridae</taxon>
        <taxon>Pentapetalae</taxon>
        <taxon>rosids</taxon>
        <taxon>malvids</taxon>
        <taxon>Brassicales</taxon>
        <taxon>Brassicaceae</taxon>
        <taxon>Cardamineae</taxon>
        <taxon>Cardamine</taxon>
    </lineage>
</organism>
<sequence>MASCISMKDIATRLGICDIKDSPVDIILADASVKTSTGLTENLQVKIGDCLLSCDFHVVEMANDTHIPLILGRTFLATAGALVDLPSSRISSNHVDPNVFYGAISSGCAVLSPKVATEEVEKVSDREVNNIHSNEFTAKKTKSAVRKKKLQ</sequence>
<dbReference type="InterPro" id="IPR021109">
    <property type="entry name" value="Peptidase_aspartic_dom_sf"/>
</dbReference>
<protein>
    <submittedName>
        <fullName evidence="1">Uncharacterized protein</fullName>
    </submittedName>
</protein>
<name>A0ABD0Z0C4_CARAN</name>
<accession>A0ABD0Z0C4</accession>
<evidence type="ECO:0000313" key="1">
    <source>
        <dbReference type="EMBL" id="KAL1188167.1"/>
    </source>
</evidence>
<dbReference type="Gene3D" id="2.40.70.10">
    <property type="entry name" value="Acid Proteases"/>
    <property type="match status" value="1"/>
</dbReference>
<gene>
    <name evidence="1" type="ORF">V5N11_003196</name>
</gene>
<dbReference type="EMBL" id="JBANAX010000931">
    <property type="protein sequence ID" value="KAL1188167.1"/>
    <property type="molecule type" value="Genomic_DNA"/>
</dbReference>
<dbReference type="CDD" id="cd00303">
    <property type="entry name" value="retropepsin_like"/>
    <property type="match status" value="1"/>
</dbReference>